<evidence type="ECO:0000313" key="4">
    <source>
        <dbReference type="Proteomes" id="UP000249135"/>
    </source>
</evidence>
<feature type="compositionally biased region" description="Low complexity" evidence="1">
    <location>
        <begin position="664"/>
        <end position="675"/>
    </location>
</feature>
<dbReference type="Pfam" id="PF17803">
    <property type="entry name" value="Cadherin_4"/>
    <property type="match status" value="1"/>
</dbReference>
<reference evidence="3 4" key="1">
    <citation type="submission" date="2017-08" db="EMBL/GenBank/DDBJ databases">
        <title>Infants hospitalized years apart are colonized by the same room-sourced microbial strains.</title>
        <authorList>
            <person name="Brooks B."/>
            <person name="Olm M.R."/>
            <person name="Firek B.A."/>
            <person name="Baker R."/>
            <person name="Thomas B.C."/>
            <person name="Morowitz M.J."/>
            <person name="Banfield J.F."/>
        </authorList>
    </citation>
    <scope>NUCLEOTIDE SEQUENCE [LARGE SCALE GENOMIC DNA]</scope>
    <source>
        <strain evidence="3">S2_005_003_R2_41</strain>
    </source>
</reference>
<gene>
    <name evidence="3" type="ORF">DI563_30120</name>
</gene>
<dbReference type="NCBIfam" id="TIGR01965">
    <property type="entry name" value="VCBS_repeat"/>
    <property type="match status" value="3"/>
</dbReference>
<dbReference type="InterPro" id="IPR013783">
    <property type="entry name" value="Ig-like_fold"/>
</dbReference>
<feature type="region of interest" description="Disordered" evidence="1">
    <location>
        <begin position="64"/>
        <end position="101"/>
    </location>
</feature>
<dbReference type="Pfam" id="PF17963">
    <property type="entry name" value="Big_9"/>
    <property type="match status" value="1"/>
</dbReference>
<sequence>SYTYTLDNGNAAVNALKDGDTLTEVVGYTITDADGDTSTSTLTITIQGHTDAGSGPGLVVVDGNGSAAGQAEVDERGLVDGPAGPDTSERTTGSIQLSTPDGLRSVTVGGTVVTLAQLQGLGTTPVVIDTPAGTLVLTGFTASTSVGGVPTAGELRYAYVLDGPQQQPGASESLEVIALAVTDAGGASTPGSLAIRIIDDAPTALDDAIDITEDAAPGFVSGNLRDNDRLGADQANGVPVTGLLIDGVPVAPGSVATLAYGTLVVQPDGRYTYTLDNTNPAVQRLIVGETLVERIGYSLTDADGDTSSATLTVTIRGANDGAFLNLVDGNGADALGQSTVHEAGLDTRDGSQATTGQMVVAAPDGLDSIQVGDALLDTARLQALASQPLSITTSRGVLTLTGFDAATGTLRYSYVLGAAQDHRAGPVTDDVQVVVRDRDGDAASGVLRVLVVDDVPTARDDSVTVGTARPDPTAVDGNVFGPTGAGRGDVTDRLGSDATATPVTGIAFDGTAGMVGGPALAGRYGSLVMRPDGSYTYTVDTRNARVLALGSGQTLTEVFVYTLTDADGSTSQARLTITIQGASQWNPPTIDPVRPAAGGSRIARARPVVRRPCCHPCGRRRRRAWPRGSARRTRAARLRPVECGVRRSRRRGLLAFARARCSPRAGPAGAAPADAGGCGEPVPGLRTDRRRAPRCGAAGRARCDGRRSGGRAHGACRRQRPRPARCAGAPARGTARRPAAGGRRRRALVLATHLHPGRRARHRARHGPSARTHPRAGPAAGLRPAHGPRPESLP</sequence>
<feature type="compositionally biased region" description="Basic residues" evidence="1">
    <location>
        <begin position="708"/>
        <end position="723"/>
    </location>
</feature>
<accession>A0A2W5R836</accession>
<feature type="region of interest" description="Disordered" evidence="1">
    <location>
        <begin position="664"/>
        <end position="794"/>
    </location>
</feature>
<dbReference type="AlphaFoldDB" id="A0A2W5R836"/>
<feature type="compositionally biased region" description="Polar residues" evidence="1">
    <location>
        <begin position="90"/>
        <end position="99"/>
    </location>
</feature>
<feature type="non-terminal residue" evidence="3">
    <location>
        <position position="1"/>
    </location>
</feature>
<feature type="compositionally biased region" description="Basic residues" evidence="1">
    <location>
        <begin position="755"/>
        <end position="774"/>
    </location>
</feature>
<protein>
    <recommendedName>
        <fullName evidence="2">RapA2 cadherin-like domain-containing protein</fullName>
    </recommendedName>
</protein>
<feature type="compositionally biased region" description="Low complexity" evidence="1">
    <location>
        <begin position="775"/>
        <end position="785"/>
    </location>
</feature>
<evidence type="ECO:0000259" key="2">
    <source>
        <dbReference type="Pfam" id="PF17803"/>
    </source>
</evidence>
<comment type="caution">
    <text evidence="3">The sequence shown here is derived from an EMBL/GenBank/DDBJ whole genome shotgun (WGS) entry which is preliminary data.</text>
</comment>
<evidence type="ECO:0000256" key="1">
    <source>
        <dbReference type="SAM" id="MobiDB-lite"/>
    </source>
</evidence>
<dbReference type="Gene3D" id="2.60.40.10">
    <property type="entry name" value="Immunoglobulins"/>
    <property type="match status" value="2"/>
</dbReference>
<feature type="compositionally biased region" description="Low complexity" evidence="1">
    <location>
        <begin position="724"/>
        <end position="741"/>
    </location>
</feature>
<dbReference type="EMBL" id="QFPP01000730">
    <property type="protein sequence ID" value="PZQ59510.1"/>
    <property type="molecule type" value="Genomic_DNA"/>
</dbReference>
<name>A0A2W5R836_VARPD</name>
<evidence type="ECO:0000313" key="3">
    <source>
        <dbReference type="EMBL" id="PZQ59510.1"/>
    </source>
</evidence>
<organism evidence="3 4">
    <name type="scientific">Variovorax paradoxus</name>
    <dbReference type="NCBI Taxonomy" id="34073"/>
    <lineage>
        <taxon>Bacteria</taxon>
        <taxon>Pseudomonadati</taxon>
        <taxon>Pseudomonadota</taxon>
        <taxon>Betaproteobacteria</taxon>
        <taxon>Burkholderiales</taxon>
        <taxon>Comamonadaceae</taxon>
        <taxon>Variovorax</taxon>
    </lineage>
</organism>
<feature type="domain" description="RapA2 cadherin-like" evidence="2">
    <location>
        <begin position="448"/>
        <end position="537"/>
    </location>
</feature>
<proteinExistence type="predicted"/>
<dbReference type="Proteomes" id="UP000249135">
    <property type="component" value="Unassembled WGS sequence"/>
</dbReference>
<feature type="region of interest" description="Disordered" evidence="1">
    <location>
        <begin position="461"/>
        <end position="493"/>
    </location>
</feature>
<dbReference type="InterPro" id="IPR040853">
    <property type="entry name" value="RapA2_cadherin-like"/>
</dbReference>
<dbReference type="InterPro" id="IPR010221">
    <property type="entry name" value="VCBS_dom"/>
</dbReference>